<protein>
    <submittedName>
        <fullName evidence="1">Uncharacterized protein</fullName>
    </submittedName>
</protein>
<gene>
    <name evidence="1" type="ORF">SMRZ_LOCUS14617</name>
</gene>
<dbReference type="EMBL" id="UZAI01016801">
    <property type="protein sequence ID" value="VDP16257.1"/>
    <property type="molecule type" value="Genomic_DNA"/>
</dbReference>
<keyword evidence="2" id="KW-1185">Reference proteome</keyword>
<proteinExistence type="predicted"/>
<accession>A0A183MEZ2</accession>
<name>A0A183MEZ2_9TREM</name>
<sequence>MGERKLNPSGGINREEVMEVDRKILRKAPNCITWQALTWNPQSQRRSGRPKNTLRRQMKTNMRRMNNNWMELERKAQNRVGWRILVGGPCSIRSNWRKNNKPCEFSRIGSLVLLQVHDPSPQFSSRHYLSPAFRTRSELLFASSADASPSPVHRNPSAALRSLVSAVGRPWQAHSR</sequence>
<reference evidence="1 2" key="1">
    <citation type="submission" date="2018-11" db="EMBL/GenBank/DDBJ databases">
        <authorList>
            <consortium name="Pathogen Informatics"/>
        </authorList>
    </citation>
    <scope>NUCLEOTIDE SEQUENCE [LARGE SCALE GENOMIC DNA]</scope>
    <source>
        <strain evidence="1 2">Zambia</strain>
    </source>
</reference>
<organism evidence="1 2">
    <name type="scientific">Schistosoma margrebowiei</name>
    <dbReference type="NCBI Taxonomy" id="48269"/>
    <lineage>
        <taxon>Eukaryota</taxon>
        <taxon>Metazoa</taxon>
        <taxon>Spiralia</taxon>
        <taxon>Lophotrochozoa</taxon>
        <taxon>Platyhelminthes</taxon>
        <taxon>Trematoda</taxon>
        <taxon>Digenea</taxon>
        <taxon>Strigeidida</taxon>
        <taxon>Schistosomatoidea</taxon>
        <taxon>Schistosomatidae</taxon>
        <taxon>Schistosoma</taxon>
    </lineage>
</organism>
<evidence type="ECO:0000313" key="2">
    <source>
        <dbReference type="Proteomes" id="UP000277204"/>
    </source>
</evidence>
<evidence type="ECO:0000313" key="1">
    <source>
        <dbReference type="EMBL" id="VDP16257.1"/>
    </source>
</evidence>
<dbReference type="AlphaFoldDB" id="A0A183MEZ2"/>
<dbReference type="Proteomes" id="UP000277204">
    <property type="component" value="Unassembled WGS sequence"/>
</dbReference>